<evidence type="ECO:0000313" key="2">
    <source>
        <dbReference type="Proteomes" id="UP000015105"/>
    </source>
</evidence>
<reference evidence="1" key="4">
    <citation type="submission" date="2019-03" db="UniProtKB">
        <authorList>
            <consortium name="EnsemblPlants"/>
        </authorList>
    </citation>
    <scope>IDENTIFICATION</scope>
</reference>
<sequence>MLETASRTSSGTDHSVRVYQLTTTGTKRALLSFGPHHTTIQFR</sequence>
<reference evidence="1" key="3">
    <citation type="journal article" date="2017" name="Nature">
        <title>Genome sequence of the progenitor of the wheat D genome Aegilops tauschii.</title>
        <authorList>
            <person name="Luo M.C."/>
            <person name="Gu Y.Q."/>
            <person name="Puiu D."/>
            <person name="Wang H."/>
            <person name="Twardziok S.O."/>
            <person name="Deal K.R."/>
            <person name="Huo N."/>
            <person name="Zhu T."/>
            <person name="Wang L."/>
            <person name="Wang Y."/>
            <person name="McGuire P.E."/>
            <person name="Liu S."/>
            <person name="Long H."/>
            <person name="Ramasamy R.K."/>
            <person name="Rodriguez J.C."/>
            <person name="Van S.L."/>
            <person name="Yuan L."/>
            <person name="Wang Z."/>
            <person name="Xia Z."/>
            <person name="Xiao L."/>
            <person name="Anderson O.D."/>
            <person name="Ouyang S."/>
            <person name="Liang Y."/>
            <person name="Zimin A.V."/>
            <person name="Pertea G."/>
            <person name="Qi P."/>
            <person name="Bennetzen J.L."/>
            <person name="Dai X."/>
            <person name="Dawson M.W."/>
            <person name="Muller H.G."/>
            <person name="Kugler K."/>
            <person name="Rivarola-Duarte L."/>
            <person name="Spannagl M."/>
            <person name="Mayer K.F.X."/>
            <person name="Lu F.H."/>
            <person name="Bevan M.W."/>
            <person name="Leroy P."/>
            <person name="Li P."/>
            <person name="You F.M."/>
            <person name="Sun Q."/>
            <person name="Liu Z."/>
            <person name="Lyons E."/>
            <person name="Wicker T."/>
            <person name="Salzberg S.L."/>
            <person name="Devos K.M."/>
            <person name="Dvorak J."/>
        </authorList>
    </citation>
    <scope>NUCLEOTIDE SEQUENCE [LARGE SCALE GENOMIC DNA]</scope>
    <source>
        <strain evidence="1">cv. AL8/78</strain>
    </source>
</reference>
<reference evidence="2" key="1">
    <citation type="journal article" date="2014" name="Science">
        <title>Ancient hybridizations among the ancestral genomes of bread wheat.</title>
        <authorList>
            <consortium name="International Wheat Genome Sequencing Consortium,"/>
            <person name="Marcussen T."/>
            <person name="Sandve S.R."/>
            <person name="Heier L."/>
            <person name="Spannagl M."/>
            <person name="Pfeifer M."/>
            <person name="Jakobsen K.S."/>
            <person name="Wulff B.B."/>
            <person name="Steuernagel B."/>
            <person name="Mayer K.F."/>
            <person name="Olsen O.A."/>
        </authorList>
    </citation>
    <scope>NUCLEOTIDE SEQUENCE [LARGE SCALE GENOMIC DNA]</scope>
    <source>
        <strain evidence="2">cv. AL8/78</strain>
    </source>
</reference>
<organism evidence="1 2">
    <name type="scientific">Aegilops tauschii subsp. strangulata</name>
    <name type="common">Goatgrass</name>
    <dbReference type="NCBI Taxonomy" id="200361"/>
    <lineage>
        <taxon>Eukaryota</taxon>
        <taxon>Viridiplantae</taxon>
        <taxon>Streptophyta</taxon>
        <taxon>Embryophyta</taxon>
        <taxon>Tracheophyta</taxon>
        <taxon>Spermatophyta</taxon>
        <taxon>Magnoliopsida</taxon>
        <taxon>Liliopsida</taxon>
        <taxon>Poales</taxon>
        <taxon>Poaceae</taxon>
        <taxon>BOP clade</taxon>
        <taxon>Pooideae</taxon>
        <taxon>Triticodae</taxon>
        <taxon>Triticeae</taxon>
        <taxon>Triticinae</taxon>
        <taxon>Aegilops</taxon>
    </lineage>
</organism>
<proteinExistence type="predicted"/>
<accession>A0A453Q4K9</accession>
<reference evidence="2" key="2">
    <citation type="journal article" date="2017" name="Nat. Plants">
        <title>The Aegilops tauschii genome reveals multiple impacts of transposons.</title>
        <authorList>
            <person name="Zhao G."/>
            <person name="Zou C."/>
            <person name="Li K."/>
            <person name="Wang K."/>
            <person name="Li T."/>
            <person name="Gao L."/>
            <person name="Zhang X."/>
            <person name="Wang H."/>
            <person name="Yang Z."/>
            <person name="Liu X."/>
            <person name="Jiang W."/>
            <person name="Mao L."/>
            <person name="Kong X."/>
            <person name="Jiao Y."/>
            <person name="Jia J."/>
        </authorList>
    </citation>
    <scope>NUCLEOTIDE SEQUENCE [LARGE SCALE GENOMIC DNA]</scope>
    <source>
        <strain evidence="2">cv. AL8/78</strain>
    </source>
</reference>
<keyword evidence="2" id="KW-1185">Reference proteome</keyword>
<evidence type="ECO:0000313" key="1">
    <source>
        <dbReference type="EnsemblPlants" id="AET6Gv20980500.7"/>
    </source>
</evidence>
<reference evidence="1" key="5">
    <citation type="journal article" date="2021" name="G3 (Bethesda)">
        <title>Aegilops tauschii genome assembly Aet v5.0 features greater sequence contiguity and improved annotation.</title>
        <authorList>
            <person name="Wang L."/>
            <person name="Zhu T."/>
            <person name="Rodriguez J.C."/>
            <person name="Deal K.R."/>
            <person name="Dubcovsky J."/>
            <person name="McGuire P.E."/>
            <person name="Lux T."/>
            <person name="Spannagl M."/>
            <person name="Mayer K.F.X."/>
            <person name="Baldrich P."/>
            <person name="Meyers B.C."/>
            <person name="Huo N."/>
            <person name="Gu Y.Q."/>
            <person name="Zhou H."/>
            <person name="Devos K.M."/>
            <person name="Bennetzen J.L."/>
            <person name="Unver T."/>
            <person name="Budak H."/>
            <person name="Gulick P.J."/>
            <person name="Galiba G."/>
            <person name="Kalapos B."/>
            <person name="Nelson D.R."/>
            <person name="Li P."/>
            <person name="You F.M."/>
            <person name="Luo M.C."/>
            <person name="Dvorak J."/>
        </authorList>
    </citation>
    <scope>NUCLEOTIDE SEQUENCE [LARGE SCALE GENOMIC DNA]</scope>
    <source>
        <strain evidence="1">cv. AL8/78</strain>
    </source>
</reference>
<dbReference type="AlphaFoldDB" id="A0A453Q4K9"/>
<dbReference type="Proteomes" id="UP000015105">
    <property type="component" value="Chromosome 6D"/>
</dbReference>
<name>A0A453Q4K9_AEGTS</name>
<dbReference type="Gramene" id="AET6Gv20980500.7">
    <property type="protein sequence ID" value="AET6Gv20980500.7"/>
    <property type="gene ID" value="AET6Gv20980500"/>
</dbReference>
<dbReference type="EnsemblPlants" id="AET6Gv20980500.7">
    <property type="protein sequence ID" value="AET6Gv20980500.7"/>
    <property type="gene ID" value="AET6Gv20980500"/>
</dbReference>
<protein>
    <submittedName>
        <fullName evidence="1">Uncharacterized protein</fullName>
    </submittedName>
</protein>